<keyword evidence="2 5" id="KW-0064">Aspartyl protease</keyword>
<name>A0A1B8GMN0_9PEZI</name>
<feature type="domain" description="Peptidase A1" evidence="8">
    <location>
        <begin position="58"/>
        <end position="400"/>
    </location>
</feature>
<keyword evidence="5" id="KW-0378">Hydrolase</keyword>
<comment type="similarity">
    <text evidence="1 5">Belongs to the peptidase A1 family.</text>
</comment>
<evidence type="ECO:0000259" key="8">
    <source>
        <dbReference type="PROSITE" id="PS51767"/>
    </source>
</evidence>
<dbReference type="GeneID" id="28838311"/>
<dbReference type="PANTHER" id="PTHR47966">
    <property type="entry name" value="BETA-SITE APP-CLEAVING ENZYME, ISOFORM A-RELATED"/>
    <property type="match status" value="1"/>
</dbReference>
<dbReference type="SUPFAM" id="SSF50630">
    <property type="entry name" value="Acid proteases"/>
    <property type="match status" value="1"/>
</dbReference>
<dbReference type="Gene3D" id="2.40.70.10">
    <property type="entry name" value="Acid Proteases"/>
    <property type="match status" value="2"/>
</dbReference>
<dbReference type="PRINTS" id="PR00792">
    <property type="entry name" value="PEPSIN"/>
</dbReference>
<dbReference type="GO" id="GO:0004190">
    <property type="term" value="F:aspartic-type endopeptidase activity"/>
    <property type="evidence" value="ECO:0007669"/>
    <property type="project" value="UniProtKB-KW"/>
</dbReference>
<keyword evidence="5" id="KW-0645">Protease</keyword>
<feature type="chain" id="PRO_5015172696" description="Peptidase A1 domain-containing protein" evidence="7">
    <location>
        <begin position="21"/>
        <end position="480"/>
    </location>
</feature>
<feature type="disulfide bond" evidence="4">
    <location>
        <begin position="308"/>
        <end position="357"/>
    </location>
</feature>
<dbReference type="Pfam" id="PF00026">
    <property type="entry name" value="Asp"/>
    <property type="match status" value="1"/>
</dbReference>
<evidence type="ECO:0000256" key="3">
    <source>
        <dbReference type="PIRSR" id="PIRSR601461-1"/>
    </source>
</evidence>
<dbReference type="AlphaFoldDB" id="A0A1B8GMN0"/>
<dbReference type="PROSITE" id="PS51767">
    <property type="entry name" value="PEPTIDASE_A1"/>
    <property type="match status" value="1"/>
</dbReference>
<evidence type="ECO:0000313" key="9">
    <source>
        <dbReference type="EMBL" id="OBT97092.2"/>
    </source>
</evidence>
<dbReference type="RefSeq" id="XP_018130825.2">
    <property type="nucleotide sequence ID" value="XM_018274391.2"/>
</dbReference>
<dbReference type="InterPro" id="IPR033121">
    <property type="entry name" value="PEPTIDASE_A1"/>
</dbReference>
<evidence type="ECO:0000256" key="4">
    <source>
        <dbReference type="PIRSR" id="PIRSR601461-2"/>
    </source>
</evidence>
<feature type="active site" evidence="3">
    <location>
        <position position="270"/>
    </location>
</feature>
<dbReference type="EMBL" id="KV460224">
    <property type="protein sequence ID" value="OBT97092.2"/>
    <property type="molecule type" value="Genomic_DNA"/>
</dbReference>
<feature type="region of interest" description="Disordered" evidence="6">
    <location>
        <begin position="426"/>
        <end position="455"/>
    </location>
</feature>
<keyword evidence="4" id="KW-1015">Disulfide bond</keyword>
<feature type="signal peptide" evidence="7">
    <location>
        <begin position="1"/>
        <end position="20"/>
    </location>
</feature>
<keyword evidence="7" id="KW-0732">Signal</keyword>
<dbReference type="InterPro" id="IPR021109">
    <property type="entry name" value="Peptidase_aspartic_dom_sf"/>
</dbReference>
<feature type="compositionally biased region" description="Low complexity" evidence="6">
    <location>
        <begin position="427"/>
        <end position="450"/>
    </location>
</feature>
<evidence type="ECO:0000256" key="6">
    <source>
        <dbReference type="SAM" id="MobiDB-lite"/>
    </source>
</evidence>
<organism evidence="9 10">
    <name type="scientific">Pseudogymnoascus verrucosus</name>
    <dbReference type="NCBI Taxonomy" id="342668"/>
    <lineage>
        <taxon>Eukaryota</taxon>
        <taxon>Fungi</taxon>
        <taxon>Dikarya</taxon>
        <taxon>Ascomycota</taxon>
        <taxon>Pezizomycotina</taxon>
        <taxon>Leotiomycetes</taxon>
        <taxon>Thelebolales</taxon>
        <taxon>Thelebolaceae</taxon>
        <taxon>Pseudogymnoascus</taxon>
    </lineage>
</organism>
<evidence type="ECO:0000256" key="5">
    <source>
        <dbReference type="RuleBase" id="RU000454"/>
    </source>
</evidence>
<gene>
    <name evidence="9" type="ORF">VE01_04925</name>
</gene>
<dbReference type="STRING" id="342668.A0A1B8GMN0"/>
<dbReference type="InterPro" id="IPR001461">
    <property type="entry name" value="Aspartic_peptidase_A1"/>
</dbReference>
<reference evidence="10" key="2">
    <citation type="journal article" date="2018" name="Nat. Commun.">
        <title>Extreme sensitivity to ultraviolet light in the fungal pathogen causing white-nose syndrome of bats.</title>
        <authorList>
            <person name="Palmer J.M."/>
            <person name="Drees K.P."/>
            <person name="Foster J.T."/>
            <person name="Lindner D.L."/>
        </authorList>
    </citation>
    <scope>NUCLEOTIDE SEQUENCE [LARGE SCALE GENOMIC DNA]</scope>
    <source>
        <strain evidence="10">UAMH 10579</strain>
    </source>
</reference>
<evidence type="ECO:0000313" key="10">
    <source>
        <dbReference type="Proteomes" id="UP000091956"/>
    </source>
</evidence>
<proteinExistence type="inferred from homology"/>
<feature type="active site" evidence="3">
    <location>
        <position position="76"/>
    </location>
</feature>
<reference evidence="9 10" key="1">
    <citation type="submission" date="2016-03" db="EMBL/GenBank/DDBJ databases">
        <title>Comparative genomics of Pseudogymnoascus destructans, the fungus causing white-nose syndrome of bats.</title>
        <authorList>
            <person name="Palmer J.M."/>
            <person name="Drees K.P."/>
            <person name="Foster J.T."/>
            <person name="Lindner D.L."/>
        </authorList>
    </citation>
    <scope>NUCLEOTIDE SEQUENCE [LARGE SCALE GENOMIC DNA]</scope>
    <source>
        <strain evidence="9 10">UAMH 10579</strain>
    </source>
</reference>
<dbReference type="InterPro" id="IPR001969">
    <property type="entry name" value="Aspartic_peptidase_AS"/>
</dbReference>
<protein>
    <recommendedName>
        <fullName evidence="8">Peptidase A1 domain-containing protein</fullName>
    </recommendedName>
</protein>
<dbReference type="PROSITE" id="PS00141">
    <property type="entry name" value="ASP_PROTEASE"/>
    <property type="match status" value="1"/>
</dbReference>
<keyword evidence="10" id="KW-1185">Reference proteome</keyword>
<dbReference type="GO" id="GO:0006508">
    <property type="term" value="P:proteolysis"/>
    <property type="evidence" value="ECO:0007669"/>
    <property type="project" value="UniProtKB-KW"/>
</dbReference>
<sequence>MKSATMRLVELSLLLASADALTLRPARANPKVVGYGINRRDTSPYSTPIYNYFAGFDYTINITIGSPPQSVMVVVDTGSSNLIVNSPQSDFCQGGNCTQYGSYDPTTSDTSKWYNNLMYTQYEIETQKGAWVTDDVTFGGKTLTQIPIGSGNESSNSDINIWGFGGNGQLGAALPGIPSNDTTLKSIHKSGVINSASVSIYLNQTGSETGSMLFGGVDTSLYTGTLQTLPVIPRDGFYDRLTVNLTTISYNDGKTTKSIETHLPTRVMLDTGNFDIKLPLEIATAIQKSFGITQQFHLKEYDFALTACSMADSPAVVSFGFGGELINVPMSSLVVNPPESILASYGLPPGTLPEGVCLFLINGFKDELVESGQLVYILGGAFLANAYFVSDEDSQEIGLAQANFNPGPSNILEIAPANGGIAGINNSTAGSGASKPGGTPTPTGGAVPSATQTGDAMKAWHSPTGWIVAAAGAFGLLLSF</sequence>
<dbReference type="Proteomes" id="UP000091956">
    <property type="component" value="Unassembled WGS sequence"/>
</dbReference>
<dbReference type="PANTHER" id="PTHR47966:SF51">
    <property type="entry name" value="BETA-SITE APP-CLEAVING ENZYME, ISOFORM A-RELATED"/>
    <property type="match status" value="1"/>
</dbReference>
<evidence type="ECO:0000256" key="2">
    <source>
        <dbReference type="ARBA" id="ARBA00022750"/>
    </source>
</evidence>
<evidence type="ECO:0000256" key="7">
    <source>
        <dbReference type="SAM" id="SignalP"/>
    </source>
</evidence>
<evidence type="ECO:0000256" key="1">
    <source>
        <dbReference type="ARBA" id="ARBA00007447"/>
    </source>
</evidence>
<accession>A0A1B8GMN0</accession>